<feature type="compositionally biased region" description="Low complexity" evidence="2">
    <location>
        <begin position="343"/>
        <end position="360"/>
    </location>
</feature>
<keyword evidence="4" id="KW-1185">Reference proteome</keyword>
<dbReference type="AlphaFoldDB" id="A0AAV1RXK8"/>
<proteinExistence type="predicted"/>
<evidence type="ECO:0000313" key="3">
    <source>
        <dbReference type="EMBL" id="CAK7340773.1"/>
    </source>
</evidence>
<dbReference type="Proteomes" id="UP001314170">
    <property type="component" value="Unassembled WGS sequence"/>
</dbReference>
<feature type="compositionally biased region" description="Basic and acidic residues" evidence="2">
    <location>
        <begin position="125"/>
        <end position="136"/>
    </location>
</feature>
<evidence type="ECO:0000313" key="4">
    <source>
        <dbReference type="Proteomes" id="UP001314170"/>
    </source>
</evidence>
<sequence length="548" mass="61106">MIVEIVASEENEVENEVVFHKLKHIKLYSLPSLTSFYSRNCAFMFPSLKEVLVVECPKMKYFAPGVISTPKLDRVLLTEKDRIGYWEGNLDETIRNIFMDMADGSTQSKLPSSSKQLTCETTDDNEPKIVSERLASEDLPVTKNPDSIKGASIEPEIAQLTSSAQDIHATSNEKEDPAQGQNSSTPVDIESHISLQVQKDPQAADKQINLPASKGQDSWATSNNQEDASQENFSTPTSAETYISTQVQMDLPEIDKDQILHASSIENCSNLVPTSPASSVQQAPALSCTSPTKTEHSQELIAFSASRQMQDISTSPPSDRSSPSHTDFETLIISMERMLHPGSASSSQPSSSSNSRYQSHESIGVNFETSTHSVARMKKILVKSPTEVASSADRFLLLSALMNLRNCQLLNSQQLEIAQVYIDNFDSLVTNNPSYEQQIDSTSALKFAMEDNKNRISELMNRYEDLTSKSSIISVNKQALKRKLHEVEAEEARICDDMDNLRAQLVQRKEKLETHMEVLPEAEKQQREAVERASNVNDYWAKIRSLFV</sequence>
<name>A0AAV1RXK8_9ROSI</name>
<organism evidence="3 4">
    <name type="scientific">Dovyalis caffra</name>
    <dbReference type="NCBI Taxonomy" id="77055"/>
    <lineage>
        <taxon>Eukaryota</taxon>
        <taxon>Viridiplantae</taxon>
        <taxon>Streptophyta</taxon>
        <taxon>Embryophyta</taxon>
        <taxon>Tracheophyta</taxon>
        <taxon>Spermatophyta</taxon>
        <taxon>Magnoliopsida</taxon>
        <taxon>eudicotyledons</taxon>
        <taxon>Gunneridae</taxon>
        <taxon>Pentapetalae</taxon>
        <taxon>rosids</taxon>
        <taxon>fabids</taxon>
        <taxon>Malpighiales</taxon>
        <taxon>Salicaceae</taxon>
        <taxon>Flacourtieae</taxon>
        <taxon>Dovyalis</taxon>
    </lineage>
</organism>
<protein>
    <submittedName>
        <fullName evidence="3">Uncharacterized protein</fullName>
    </submittedName>
</protein>
<feature type="compositionally biased region" description="Polar residues" evidence="2">
    <location>
        <begin position="215"/>
        <end position="237"/>
    </location>
</feature>
<keyword evidence="1" id="KW-0175">Coiled coil</keyword>
<gene>
    <name evidence="3" type="ORF">DCAF_LOCUS15859</name>
</gene>
<feature type="compositionally biased region" description="Polar residues" evidence="2">
    <location>
        <begin position="105"/>
        <end position="120"/>
    </location>
</feature>
<feature type="compositionally biased region" description="Polar residues" evidence="2">
    <location>
        <begin position="159"/>
        <end position="170"/>
    </location>
</feature>
<dbReference type="EMBL" id="CAWUPB010001160">
    <property type="protein sequence ID" value="CAK7340773.1"/>
    <property type="molecule type" value="Genomic_DNA"/>
</dbReference>
<feature type="region of interest" description="Disordered" evidence="2">
    <location>
        <begin position="212"/>
        <end position="237"/>
    </location>
</feature>
<feature type="coiled-coil region" evidence="1">
    <location>
        <begin position="449"/>
        <end position="518"/>
    </location>
</feature>
<reference evidence="3 4" key="1">
    <citation type="submission" date="2024-01" db="EMBL/GenBank/DDBJ databases">
        <authorList>
            <person name="Waweru B."/>
        </authorList>
    </citation>
    <scope>NUCLEOTIDE SEQUENCE [LARGE SCALE GENOMIC DNA]</scope>
</reference>
<feature type="region of interest" description="Disordered" evidence="2">
    <location>
        <begin position="341"/>
        <end position="360"/>
    </location>
</feature>
<evidence type="ECO:0000256" key="1">
    <source>
        <dbReference type="SAM" id="Coils"/>
    </source>
</evidence>
<feature type="region of interest" description="Disordered" evidence="2">
    <location>
        <begin position="105"/>
        <end position="186"/>
    </location>
</feature>
<evidence type="ECO:0000256" key="2">
    <source>
        <dbReference type="SAM" id="MobiDB-lite"/>
    </source>
</evidence>
<accession>A0AAV1RXK8</accession>
<comment type="caution">
    <text evidence="3">The sequence shown here is derived from an EMBL/GenBank/DDBJ whole genome shotgun (WGS) entry which is preliminary data.</text>
</comment>